<protein>
    <recommendedName>
        <fullName evidence="2">Helicase XPB/Ssl2 N-terminal domain-containing protein</fullName>
    </recommendedName>
</protein>
<organism evidence="3 4">
    <name type="scientific">Kitasatospora gansuensis</name>
    <dbReference type="NCBI Taxonomy" id="258050"/>
    <lineage>
        <taxon>Bacteria</taxon>
        <taxon>Bacillati</taxon>
        <taxon>Actinomycetota</taxon>
        <taxon>Actinomycetes</taxon>
        <taxon>Kitasatosporales</taxon>
        <taxon>Streptomycetaceae</taxon>
        <taxon>Kitasatospora</taxon>
    </lineage>
</organism>
<proteinExistence type="predicted"/>
<dbReference type="EMBL" id="JACHJR010000001">
    <property type="protein sequence ID" value="MBB4948687.1"/>
    <property type="molecule type" value="Genomic_DNA"/>
</dbReference>
<evidence type="ECO:0000256" key="1">
    <source>
        <dbReference type="SAM" id="MobiDB-lite"/>
    </source>
</evidence>
<evidence type="ECO:0000313" key="4">
    <source>
        <dbReference type="Proteomes" id="UP000573327"/>
    </source>
</evidence>
<comment type="caution">
    <text evidence="3">The sequence shown here is derived from an EMBL/GenBank/DDBJ whole genome shotgun (WGS) entry which is preliminary data.</text>
</comment>
<name>A0A7W7WIE0_9ACTN</name>
<sequence>MSSAEDLTRWLTSRTAEQLTVLLERRQLPYAGVPGLAEPARLAAFLLGNPSVRLALTTLNLAELQVLSAVAVLAERRYGPAPAAALNAPAGFAGRRISGAAGPALDPSSRPVPRAELLELLGDRAAPLLTGLAERALLLPPHGDLLTVPAALHQQPPYRSLDFTPDPPRLPATPLPAHAAGAAQAAVTEAAARVELLLRATAARPPALRRAGGPTVREVRQLAKAAGLTEPHAALWLDLAANAGLLAPSPAPLRLLPTARYDDWLATPPAERLAPLLAAWAVTPAVFSTAAAVLSTPNDPTAVPLRQALLHALADLPPGHGLPPTADLLATAAWHRPLGAAADPAAATATLAEAELLGVLAHGVPTPVGRAVRELLDAGAAHCFPAVPPSRQLRDALAELMPPPVGTARFQADLTAVVTGPPTPELARLLDCTADRESDGHATVWRFTPAAVRRALDTGLDATELLRRLRAAGELPQPLAYLVEDTARTHGRVTVARVGCVLRSDDEALVLELAHARALFGLGLRRIAPTVLTATADADTTLATLRQAGYAPVPETPGGTVTVERAPAPVDRPPAESADSAAALAAALLNAALVDAAPLSAG</sequence>
<dbReference type="AlphaFoldDB" id="A0A7W7WIE0"/>
<dbReference type="InterPro" id="IPR032830">
    <property type="entry name" value="XPB/Ssl2_N"/>
</dbReference>
<reference evidence="3 4" key="1">
    <citation type="submission" date="2020-08" db="EMBL/GenBank/DDBJ databases">
        <title>Sequencing the genomes of 1000 actinobacteria strains.</title>
        <authorList>
            <person name="Klenk H.-P."/>
        </authorList>
    </citation>
    <scope>NUCLEOTIDE SEQUENCE [LARGE SCALE GENOMIC DNA]</scope>
    <source>
        <strain evidence="3 4">DSM 44786</strain>
    </source>
</reference>
<dbReference type="Pfam" id="PF13625">
    <property type="entry name" value="Helicase_C_3"/>
    <property type="match status" value="1"/>
</dbReference>
<accession>A0A7W7WIE0</accession>
<feature type="region of interest" description="Disordered" evidence="1">
    <location>
        <begin position="550"/>
        <end position="575"/>
    </location>
</feature>
<feature type="domain" description="Helicase XPB/Ssl2 N-terminal" evidence="2">
    <location>
        <begin position="411"/>
        <end position="528"/>
    </location>
</feature>
<dbReference type="Proteomes" id="UP000573327">
    <property type="component" value="Unassembled WGS sequence"/>
</dbReference>
<dbReference type="RefSeq" id="WP_184918527.1">
    <property type="nucleotide sequence ID" value="NZ_JACHJR010000001.1"/>
</dbReference>
<evidence type="ECO:0000313" key="3">
    <source>
        <dbReference type="EMBL" id="MBB4948687.1"/>
    </source>
</evidence>
<evidence type="ECO:0000259" key="2">
    <source>
        <dbReference type="Pfam" id="PF13625"/>
    </source>
</evidence>
<gene>
    <name evidence="3" type="ORF">F4556_004222</name>
</gene>
<keyword evidence="4" id="KW-1185">Reference proteome</keyword>